<dbReference type="PIRSF" id="PIRSF006641">
    <property type="entry name" value="CHP00092"/>
    <property type="match status" value="1"/>
</dbReference>
<organism evidence="6">
    <name type="scientific">hydrothermal vent metagenome</name>
    <dbReference type="NCBI Taxonomy" id="652676"/>
    <lineage>
        <taxon>unclassified sequences</taxon>
        <taxon>metagenomes</taxon>
        <taxon>ecological metagenomes</taxon>
    </lineage>
</organism>
<evidence type="ECO:0000256" key="3">
    <source>
        <dbReference type="ARBA" id="ARBA00022840"/>
    </source>
</evidence>
<dbReference type="GO" id="GO:0005737">
    <property type="term" value="C:cytoplasm"/>
    <property type="evidence" value="ECO:0007669"/>
    <property type="project" value="TreeGrafter"/>
</dbReference>
<evidence type="ECO:0000259" key="4">
    <source>
        <dbReference type="Pfam" id="PF01926"/>
    </source>
</evidence>
<name>A0A170QA59_9ZZZZ</name>
<evidence type="ECO:0000256" key="1">
    <source>
        <dbReference type="ARBA" id="ARBA00022723"/>
    </source>
</evidence>
<dbReference type="GO" id="GO:0046872">
    <property type="term" value="F:metal ion binding"/>
    <property type="evidence" value="ECO:0007669"/>
    <property type="project" value="UniProtKB-KW"/>
</dbReference>
<dbReference type="SUPFAM" id="SSF52540">
    <property type="entry name" value="P-loop containing nucleoside triphosphate hydrolases"/>
    <property type="match status" value="1"/>
</dbReference>
<keyword evidence="1" id="KW-0479">Metal-binding</keyword>
<dbReference type="Pfam" id="PF06071">
    <property type="entry name" value="YchF-GTPase_C"/>
    <property type="match status" value="1"/>
</dbReference>
<evidence type="ECO:0000259" key="5">
    <source>
        <dbReference type="Pfam" id="PF06071"/>
    </source>
</evidence>
<dbReference type="Gene3D" id="3.10.20.30">
    <property type="match status" value="1"/>
</dbReference>
<evidence type="ECO:0000256" key="2">
    <source>
        <dbReference type="ARBA" id="ARBA00022741"/>
    </source>
</evidence>
<dbReference type="Gene3D" id="1.10.150.300">
    <property type="entry name" value="TGS-like domain"/>
    <property type="match status" value="1"/>
</dbReference>
<dbReference type="FunFam" id="3.10.20.30:FF:000001">
    <property type="entry name" value="Ribosome-binding ATPase YchF"/>
    <property type="match status" value="1"/>
</dbReference>
<evidence type="ECO:0000313" key="6">
    <source>
        <dbReference type="EMBL" id="CUV02487.1"/>
    </source>
</evidence>
<proteinExistence type="predicted"/>
<dbReference type="GO" id="GO:0016887">
    <property type="term" value="F:ATP hydrolysis activity"/>
    <property type="evidence" value="ECO:0007669"/>
    <property type="project" value="InterPro"/>
</dbReference>
<dbReference type="Gene3D" id="3.40.50.300">
    <property type="entry name" value="P-loop containing nucleotide triphosphate hydrolases"/>
    <property type="match status" value="1"/>
</dbReference>
<dbReference type="InterPro" id="IPR012675">
    <property type="entry name" value="Beta-grasp_dom_sf"/>
</dbReference>
<feature type="domain" description="YchF C-terminal" evidence="5">
    <location>
        <begin position="280"/>
        <end position="363"/>
    </location>
</feature>
<dbReference type="PANTHER" id="PTHR23305:SF18">
    <property type="entry name" value="OBG-TYPE G DOMAIN-CONTAINING PROTEIN"/>
    <property type="match status" value="1"/>
</dbReference>
<dbReference type="InterPro" id="IPR013029">
    <property type="entry name" value="YchF_C"/>
</dbReference>
<protein>
    <submittedName>
        <fullName evidence="6">GTP-binding and nucleic acid-binding protein YchF</fullName>
    </submittedName>
</protein>
<accession>A0A170QA59</accession>
<dbReference type="InterPro" id="IPR023192">
    <property type="entry name" value="TGS-like_dom_sf"/>
</dbReference>
<dbReference type="GO" id="GO:0005524">
    <property type="term" value="F:ATP binding"/>
    <property type="evidence" value="ECO:0007669"/>
    <property type="project" value="UniProtKB-KW"/>
</dbReference>
<feature type="domain" description="G" evidence="4">
    <location>
        <begin position="2"/>
        <end position="103"/>
    </location>
</feature>
<dbReference type="Pfam" id="PF01926">
    <property type="entry name" value="MMR_HSR1"/>
    <property type="match status" value="1"/>
</dbReference>
<keyword evidence="3" id="KW-0067">ATP-binding</keyword>
<dbReference type="AlphaFoldDB" id="A0A170QA59"/>
<reference evidence="6" key="1">
    <citation type="submission" date="2015-10" db="EMBL/GenBank/DDBJ databases">
        <authorList>
            <person name="Gilbert D.G."/>
        </authorList>
    </citation>
    <scope>NUCLEOTIDE SEQUENCE</scope>
</reference>
<dbReference type="GO" id="GO:0005525">
    <property type="term" value="F:GTP binding"/>
    <property type="evidence" value="ECO:0007669"/>
    <property type="project" value="InterPro"/>
</dbReference>
<dbReference type="EMBL" id="FAXA01000267">
    <property type="protein sequence ID" value="CUV02487.1"/>
    <property type="molecule type" value="Genomic_DNA"/>
</dbReference>
<keyword evidence="2" id="KW-0547">Nucleotide-binding</keyword>
<dbReference type="InterPro" id="IPR004396">
    <property type="entry name" value="ATPase_YchF/OLA1"/>
</dbReference>
<sequence>MDIAVIGLPQSGKSTVFNALTAGHSTSTGAGGAGPMQVGVVKVIDPRLAVLDGMYHPKKVIHAEIKFWDLPPIDRESASANQVLSGRQRNILQAADALLLVVRTFGDPALLHPLGSVDPGRDVKVLLEELALADLEALERAEGRLSDGLKKAKPAERPAMIPQLETVQKVRANLEEGIPMKSQTLTSSETTALVDFQLLTAKPVMIAFNIGESDPAPTLDGLGILAEVSGGLGEVGLCAKLEEDLALMEPDESEEFREAMGLEEPAVERVKQVCYNTVGLVSFLTVGEDEVRAWPVPTGIVAQMAAGTIHTDFTRGFIRAEVIAYDDLVRCGSVAQGRKEGVLRSEGKTYEVKDGDVINFLINN</sequence>
<dbReference type="PANTHER" id="PTHR23305">
    <property type="entry name" value="OBG GTPASE FAMILY"/>
    <property type="match status" value="1"/>
</dbReference>
<dbReference type="InterPro" id="IPR006073">
    <property type="entry name" value="GTP-bd"/>
</dbReference>
<gene>
    <name evidence="6" type="ORF">MGWOODY_Clf923</name>
</gene>
<dbReference type="InterPro" id="IPR012676">
    <property type="entry name" value="TGS-like"/>
</dbReference>
<dbReference type="InterPro" id="IPR027417">
    <property type="entry name" value="P-loop_NTPase"/>
</dbReference>
<dbReference type="SUPFAM" id="SSF81271">
    <property type="entry name" value="TGS-like"/>
    <property type="match status" value="1"/>
</dbReference>